<keyword evidence="1" id="KW-1185">Reference proteome</keyword>
<reference evidence="2" key="2">
    <citation type="submission" date="2015-08" db="UniProtKB">
        <authorList>
            <consortium name="WormBaseParasite"/>
        </authorList>
    </citation>
    <scope>IDENTIFICATION</scope>
</reference>
<sequence>MGCAQCRGRPANGTRIIVFQKYFYGVYKILAKSNCDHRGCFCFQADNHLFSSNDIIPDLGTVELADIPGVKKTCRSWRGK</sequence>
<proteinExistence type="predicted"/>
<name>A0A0K0F1A3_STRVS</name>
<accession>A0A0K0F1A3</accession>
<dbReference type="Proteomes" id="UP000035680">
    <property type="component" value="Unassembled WGS sequence"/>
</dbReference>
<evidence type="ECO:0000313" key="2">
    <source>
        <dbReference type="WBParaSite" id="SVE_0257300.1"/>
    </source>
</evidence>
<dbReference type="WBParaSite" id="SVE_0257300.1">
    <property type="protein sequence ID" value="SVE_0257300.1"/>
    <property type="gene ID" value="SVE_0257300"/>
</dbReference>
<protein>
    <submittedName>
        <fullName evidence="2">Dynamin_M domain-containing protein</fullName>
    </submittedName>
</protein>
<reference evidence="1" key="1">
    <citation type="submission" date="2014-07" db="EMBL/GenBank/DDBJ databases">
        <authorList>
            <person name="Martin A.A"/>
            <person name="De Silva N."/>
        </authorList>
    </citation>
    <scope>NUCLEOTIDE SEQUENCE</scope>
</reference>
<evidence type="ECO:0000313" key="1">
    <source>
        <dbReference type="Proteomes" id="UP000035680"/>
    </source>
</evidence>
<organism evidence="1 2">
    <name type="scientific">Strongyloides venezuelensis</name>
    <name type="common">Threadworm</name>
    <dbReference type="NCBI Taxonomy" id="75913"/>
    <lineage>
        <taxon>Eukaryota</taxon>
        <taxon>Metazoa</taxon>
        <taxon>Ecdysozoa</taxon>
        <taxon>Nematoda</taxon>
        <taxon>Chromadorea</taxon>
        <taxon>Rhabditida</taxon>
        <taxon>Tylenchina</taxon>
        <taxon>Panagrolaimomorpha</taxon>
        <taxon>Strongyloidoidea</taxon>
        <taxon>Strongyloididae</taxon>
        <taxon>Strongyloides</taxon>
    </lineage>
</organism>
<dbReference type="AlphaFoldDB" id="A0A0K0F1A3"/>